<comment type="caution">
    <text evidence="4">The sequence shown here is derived from an EMBL/GenBank/DDBJ whole genome shotgun (WGS) entry which is preliminary data.</text>
</comment>
<evidence type="ECO:0000313" key="4">
    <source>
        <dbReference type="EMBL" id="MFC4556264.1"/>
    </source>
</evidence>
<dbReference type="InterPro" id="IPR011006">
    <property type="entry name" value="CheY-like_superfamily"/>
</dbReference>
<dbReference type="InterPro" id="IPR001789">
    <property type="entry name" value="Sig_transdc_resp-reg_receiver"/>
</dbReference>
<dbReference type="PANTHER" id="PTHR35526">
    <property type="entry name" value="ANTI-SIGMA-F FACTOR RSBW-RELATED"/>
    <property type="match status" value="1"/>
</dbReference>
<protein>
    <submittedName>
        <fullName evidence="4">Response regulator</fullName>
    </submittedName>
</protein>
<organism evidence="4 5">
    <name type="scientific">Georgenia faecalis</name>
    <dbReference type="NCBI Taxonomy" id="2483799"/>
    <lineage>
        <taxon>Bacteria</taxon>
        <taxon>Bacillati</taxon>
        <taxon>Actinomycetota</taxon>
        <taxon>Actinomycetes</taxon>
        <taxon>Micrococcales</taxon>
        <taxon>Bogoriellaceae</taxon>
        <taxon>Georgenia</taxon>
    </lineage>
</organism>
<evidence type="ECO:0000256" key="2">
    <source>
        <dbReference type="PROSITE-ProRule" id="PRU00169"/>
    </source>
</evidence>
<proteinExistence type="predicted"/>
<evidence type="ECO:0000259" key="3">
    <source>
        <dbReference type="PROSITE" id="PS50110"/>
    </source>
</evidence>
<dbReference type="InterPro" id="IPR036890">
    <property type="entry name" value="HATPase_C_sf"/>
</dbReference>
<feature type="modified residue" description="4-aspartylphosphate" evidence="2">
    <location>
        <position position="55"/>
    </location>
</feature>
<dbReference type="InterPro" id="IPR003594">
    <property type="entry name" value="HATPase_dom"/>
</dbReference>
<dbReference type="SMART" id="SM00448">
    <property type="entry name" value="REC"/>
    <property type="match status" value="1"/>
</dbReference>
<dbReference type="CDD" id="cd16936">
    <property type="entry name" value="HATPase_RsbW-like"/>
    <property type="match status" value="1"/>
</dbReference>
<dbReference type="SUPFAM" id="SSF55874">
    <property type="entry name" value="ATPase domain of HSP90 chaperone/DNA topoisomerase II/histidine kinase"/>
    <property type="match status" value="1"/>
</dbReference>
<evidence type="ECO:0000313" key="5">
    <source>
        <dbReference type="Proteomes" id="UP001595955"/>
    </source>
</evidence>
<gene>
    <name evidence="4" type="ORF">ACFO3F_13490</name>
</gene>
<dbReference type="EMBL" id="JBHSGF010000010">
    <property type="protein sequence ID" value="MFC4556264.1"/>
    <property type="molecule type" value="Genomic_DNA"/>
</dbReference>
<keyword evidence="1" id="KW-0418">Kinase</keyword>
<accession>A0ABV9DER4</accession>
<dbReference type="CDD" id="cd17535">
    <property type="entry name" value="REC_NarL-like"/>
    <property type="match status" value="1"/>
</dbReference>
<dbReference type="RefSeq" id="WP_164471478.1">
    <property type="nucleotide sequence ID" value="NZ_CP033325.1"/>
</dbReference>
<name>A0ABV9DER4_9MICO</name>
<keyword evidence="1" id="KW-0808">Transferase</keyword>
<keyword evidence="2" id="KW-0597">Phosphoprotein</keyword>
<dbReference type="InterPro" id="IPR058245">
    <property type="entry name" value="NreC/VraR/RcsB-like_REC"/>
</dbReference>
<dbReference type="Gene3D" id="3.30.565.10">
    <property type="entry name" value="Histidine kinase-like ATPase, C-terminal domain"/>
    <property type="match status" value="1"/>
</dbReference>
<dbReference type="SUPFAM" id="SSF52172">
    <property type="entry name" value="CheY-like"/>
    <property type="match status" value="1"/>
</dbReference>
<feature type="domain" description="Response regulatory" evidence="3">
    <location>
        <begin position="4"/>
        <end position="118"/>
    </location>
</feature>
<dbReference type="Pfam" id="PF00072">
    <property type="entry name" value="Response_reg"/>
    <property type="match status" value="1"/>
</dbReference>
<sequence>MTVRVLLVDDVPELRRLVATTLRLRGGFEVVGEAGDGERAVALARECQPDVVVLDLGLPRLQGQEVLTLLREVAPGAKVAVFTGLGGARGDALRGWVEGYVPKGRDVAALVDLLEDLGGAERHVAVLDLPPEPSSIAAARTFLAYHAERWGYRGNLYDAELVVGELASNAVAHAGTPFTVRLALTEDALRIEVADGGPGTPDPVFRGRNDPWHGLTLISLLAHGWGVLPADGGGKVVWARVAPDMAASSSARP</sequence>
<dbReference type="Proteomes" id="UP001595955">
    <property type="component" value="Unassembled WGS sequence"/>
</dbReference>
<dbReference type="PROSITE" id="PS50110">
    <property type="entry name" value="RESPONSE_REGULATORY"/>
    <property type="match status" value="1"/>
</dbReference>
<dbReference type="Pfam" id="PF13581">
    <property type="entry name" value="HATPase_c_2"/>
    <property type="match status" value="1"/>
</dbReference>
<dbReference type="Gene3D" id="3.40.50.2300">
    <property type="match status" value="1"/>
</dbReference>
<keyword evidence="1" id="KW-0723">Serine/threonine-protein kinase</keyword>
<dbReference type="InterPro" id="IPR050267">
    <property type="entry name" value="Anti-sigma-factor_SerPK"/>
</dbReference>
<dbReference type="PANTHER" id="PTHR35526:SF3">
    <property type="entry name" value="ANTI-SIGMA-F FACTOR RSBW"/>
    <property type="match status" value="1"/>
</dbReference>
<reference evidence="5" key="1">
    <citation type="journal article" date="2019" name="Int. J. Syst. Evol. Microbiol.">
        <title>The Global Catalogue of Microorganisms (GCM) 10K type strain sequencing project: providing services to taxonomists for standard genome sequencing and annotation.</title>
        <authorList>
            <consortium name="The Broad Institute Genomics Platform"/>
            <consortium name="The Broad Institute Genome Sequencing Center for Infectious Disease"/>
            <person name="Wu L."/>
            <person name="Ma J."/>
        </authorList>
    </citation>
    <scope>NUCLEOTIDE SEQUENCE [LARGE SCALE GENOMIC DNA]</scope>
    <source>
        <strain evidence="5">JCM 3369</strain>
    </source>
</reference>
<keyword evidence="5" id="KW-1185">Reference proteome</keyword>
<evidence type="ECO:0000256" key="1">
    <source>
        <dbReference type="ARBA" id="ARBA00022527"/>
    </source>
</evidence>